<protein>
    <submittedName>
        <fullName evidence="1 3">Uncharacterized protein</fullName>
    </submittedName>
</protein>
<dbReference type="Proteomes" id="UP000504638">
    <property type="component" value="Unplaced"/>
</dbReference>
<dbReference type="Pfam" id="PF18647">
    <property type="entry name" value="Fungal_lectin_2"/>
    <property type="match status" value="1"/>
</dbReference>
<reference evidence="3" key="3">
    <citation type="submission" date="2025-04" db="UniProtKB">
        <authorList>
            <consortium name="RefSeq"/>
        </authorList>
    </citation>
    <scope>IDENTIFICATION</scope>
    <source>
        <strain evidence="3">CBS 781.70</strain>
    </source>
</reference>
<proteinExistence type="predicted"/>
<dbReference type="OrthoDB" id="1896086at2759"/>
<evidence type="ECO:0000313" key="3">
    <source>
        <dbReference type="RefSeq" id="XP_033538928.1"/>
    </source>
</evidence>
<evidence type="ECO:0000313" key="1">
    <source>
        <dbReference type="EMBL" id="KAF1817297.1"/>
    </source>
</evidence>
<organism evidence="1">
    <name type="scientific">Eremomyces bilateralis CBS 781.70</name>
    <dbReference type="NCBI Taxonomy" id="1392243"/>
    <lineage>
        <taxon>Eukaryota</taxon>
        <taxon>Fungi</taxon>
        <taxon>Dikarya</taxon>
        <taxon>Ascomycota</taxon>
        <taxon>Pezizomycotina</taxon>
        <taxon>Dothideomycetes</taxon>
        <taxon>Dothideomycetes incertae sedis</taxon>
        <taxon>Eremomycetales</taxon>
        <taxon>Eremomycetaceae</taxon>
        <taxon>Eremomyces</taxon>
    </lineage>
</organism>
<name>A0A6G1GGR6_9PEZI</name>
<evidence type="ECO:0000313" key="2">
    <source>
        <dbReference type="Proteomes" id="UP000504638"/>
    </source>
</evidence>
<sequence length="299" mass="34225">MLHEMMHINLITADRPHVPDKYYQGERAYTAPLIADWVLKAKARTEDVVQNADSYTQFVNAVFFTSKFGFLPPPAKKEPLDEELQCFGYDNEYVDKSQDKFIKDFCHKVAAEYKPFSSGRIEHEYDEGLPGQVRFKLHRTSDGTLPSDEVERQCNSAMSKIFHGCDTSTNWKHGGAYAFTKDKKEIYTYLVEPARSRPDPIPAKLPGTCDVWYKFWHAEFFIHGGLWAEGDYGQDKLLPNLRRCGVVTAWKFEYREESDKDNLEWYAYGHLPVGAQQWNCVRQAVVDSGGPPDIGCGGK</sequence>
<dbReference type="GeneID" id="54414471"/>
<accession>A0A6G1GGR6</accession>
<keyword evidence="2" id="KW-1185">Reference proteome</keyword>
<gene>
    <name evidence="1 3" type="ORF">P152DRAFT_14723</name>
</gene>
<dbReference type="EMBL" id="ML975149">
    <property type="protein sequence ID" value="KAF1817297.1"/>
    <property type="molecule type" value="Genomic_DNA"/>
</dbReference>
<reference evidence="3" key="2">
    <citation type="submission" date="2020-04" db="EMBL/GenBank/DDBJ databases">
        <authorList>
            <consortium name="NCBI Genome Project"/>
        </authorList>
    </citation>
    <scope>NUCLEOTIDE SEQUENCE</scope>
    <source>
        <strain evidence="3">CBS 781.70</strain>
    </source>
</reference>
<dbReference type="RefSeq" id="XP_033538928.1">
    <property type="nucleotide sequence ID" value="XM_033673901.1"/>
</dbReference>
<dbReference type="AlphaFoldDB" id="A0A6G1GGR6"/>
<reference evidence="1 3" key="1">
    <citation type="submission" date="2020-01" db="EMBL/GenBank/DDBJ databases">
        <authorList>
            <consortium name="DOE Joint Genome Institute"/>
            <person name="Haridas S."/>
            <person name="Albert R."/>
            <person name="Binder M."/>
            <person name="Bloem J."/>
            <person name="Labutti K."/>
            <person name="Salamov A."/>
            <person name="Andreopoulos B."/>
            <person name="Baker S.E."/>
            <person name="Barry K."/>
            <person name="Bills G."/>
            <person name="Bluhm B.H."/>
            <person name="Cannon C."/>
            <person name="Castanera R."/>
            <person name="Culley D.E."/>
            <person name="Daum C."/>
            <person name="Ezra D."/>
            <person name="Gonzalez J.B."/>
            <person name="Henrissat B."/>
            <person name="Kuo A."/>
            <person name="Liang C."/>
            <person name="Lipzen A."/>
            <person name="Lutzoni F."/>
            <person name="Magnuson J."/>
            <person name="Mondo S."/>
            <person name="Nolan M."/>
            <person name="Ohm R."/>
            <person name="Pangilinan J."/>
            <person name="Park H.-J."/>
            <person name="Ramirez L."/>
            <person name="Alfaro M."/>
            <person name="Sun H."/>
            <person name="Tritt A."/>
            <person name="Yoshinaga Y."/>
            <person name="Zwiers L.-H."/>
            <person name="Turgeon B.G."/>
            <person name="Goodwin S.B."/>
            <person name="Spatafora J.W."/>
            <person name="Crous P.W."/>
            <person name="Grigoriev I.V."/>
        </authorList>
    </citation>
    <scope>NUCLEOTIDE SEQUENCE</scope>
    <source>
        <strain evidence="1 3">CBS 781.70</strain>
    </source>
</reference>